<feature type="binding site" evidence="13">
    <location>
        <begin position="225"/>
        <end position="226"/>
    </location>
    <ligand>
        <name>FMN</name>
        <dbReference type="ChEBI" id="CHEBI:58210"/>
    </ligand>
</feature>
<keyword evidence="2" id="KW-0820">tRNA-binding</keyword>
<evidence type="ECO:0000256" key="11">
    <source>
        <dbReference type="PIRNR" id="PIRNR006621"/>
    </source>
</evidence>
<dbReference type="PATRIC" id="fig|1191523.3.peg.2897"/>
<evidence type="ECO:0000256" key="10">
    <source>
        <dbReference type="ARBA" id="ARBA00048802"/>
    </source>
</evidence>
<dbReference type="EC" id="1.3.1.-" evidence="11"/>
<feature type="binding site" evidence="13">
    <location>
        <begin position="201"/>
        <end position="203"/>
    </location>
    <ligand>
        <name>FMN</name>
        <dbReference type="ChEBI" id="CHEBI:58210"/>
    </ligand>
</feature>
<dbReference type="GO" id="GO:0017150">
    <property type="term" value="F:tRNA dihydrouridine synthase activity"/>
    <property type="evidence" value="ECO:0007669"/>
    <property type="project" value="InterPro"/>
</dbReference>
<dbReference type="InterPro" id="IPR035587">
    <property type="entry name" value="DUS-like_FMN-bd"/>
</dbReference>
<dbReference type="GO" id="GO:0000049">
    <property type="term" value="F:tRNA binding"/>
    <property type="evidence" value="ECO:0007669"/>
    <property type="project" value="UniProtKB-KW"/>
</dbReference>
<protein>
    <recommendedName>
        <fullName evidence="11">tRNA-dihydrouridine synthase</fullName>
        <ecNumber evidence="11">1.3.1.-</ecNumber>
    </recommendedName>
</protein>
<evidence type="ECO:0000313" key="16">
    <source>
        <dbReference type="Proteomes" id="UP000009011"/>
    </source>
</evidence>
<evidence type="ECO:0000259" key="14">
    <source>
        <dbReference type="Pfam" id="PF01207"/>
    </source>
</evidence>
<dbReference type="OrthoDB" id="9764501at2"/>
<dbReference type="HOGENOM" id="CLU_013299_0_3_10"/>
<dbReference type="InterPro" id="IPR013785">
    <property type="entry name" value="Aldolase_TIM"/>
</dbReference>
<feature type="binding site" evidence="13">
    <location>
        <position position="170"/>
    </location>
    <ligand>
        <name>FMN</name>
        <dbReference type="ChEBI" id="CHEBI:58210"/>
    </ligand>
</feature>
<keyword evidence="6" id="KW-0521">NADP</keyword>
<gene>
    <name evidence="15" type="ordered locus">MROS_2760</name>
</gene>
<comment type="cofactor">
    <cofactor evidence="11 13">
        <name>FMN</name>
        <dbReference type="ChEBI" id="CHEBI:58210"/>
    </cofactor>
</comment>
<evidence type="ECO:0000256" key="4">
    <source>
        <dbReference type="ARBA" id="ARBA00022643"/>
    </source>
</evidence>
<dbReference type="PIRSF" id="PIRSF006621">
    <property type="entry name" value="Dus"/>
    <property type="match status" value="1"/>
</dbReference>
<evidence type="ECO:0000256" key="9">
    <source>
        <dbReference type="ARBA" id="ARBA00048205"/>
    </source>
</evidence>
<proteinExistence type="inferred from homology"/>
<dbReference type="Pfam" id="PF01207">
    <property type="entry name" value="Dus"/>
    <property type="match status" value="1"/>
</dbReference>
<comment type="catalytic activity">
    <reaction evidence="10">
        <text>a 5,6-dihydrouridine in tRNA + NAD(+) = a uridine in tRNA + NADH + H(+)</text>
        <dbReference type="Rhea" id="RHEA:54452"/>
        <dbReference type="Rhea" id="RHEA-COMP:13339"/>
        <dbReference type="Rhea" id="RHEA-COMP:13887"/>
        <dbReference type="ChEBI" id="CHEBI:15378"/>
        <dbReference type="ChEBI" id="CHEBI:57540"/>
        <dbReference type="ChEBI" id="CHEBI:57945"/>
        <dbReference type="ChEBI" id="CHEBI:65315"/>
        <dbReference type="ChEBI" id="CHEBI:74443"/>
    </reaction>
</comment>
<evidence type="ECO:0000256" key="12">
    <source>
        <dbReference type="PIRSR" id="PIRSR006621-1"/>
    </source>
</evidence>
<feature type="binding site" evidence="13">
    <location>
        <position position="71"/>
    </location>
    <ligand>
        <name>FMN</name>
        <dbReference type="ChEBI" id="CHEBI:58210"/>
    </ligand>
</feature>
<keyword evidence="4 11" id="KW-0288">FMN</keyword>
<comment type="similarity">
    <text evidence="11">Belongs to the dus family.</text>
</comment>
<evidence type="ECO:0000256" key="2">
    <source>
        <dbReference type="ARBA" id="ARBA00022555"/>
    </source>
</evidence>
<feature type="binding site" evidence="13">
    <location>
        <position position="140"/>
    </location>
    <ligand>
        <name>FMN</name>
        <dbReference type="ChEBI" id="CHEBI:58210"/>
    </ligand>
</feature>
<evidence type="ECO:0000256" key="5">
    <source>
        <dbReference type="ARBA" id="ARBA00022694"/>
    </source>
</evidence>
<dbReference type="eggNOG" id="COG0042">
    <property type="taxonomic scope" value="Bacteria"/>
</dbReference>
<keyword evidence="16" id="KW-1185">Reference proteome</keyword>
<evidence type="ECO:0000313" key="15">
    <source>
        <dbReference type="EMBL" id="AFN75990.1"/>
    </source>
</evidence>
<evidence type="ECO:0000256" key="1">
    <source>
        <dbReference type="ARBA" id="ARBA00002790"/>
    </source>
</evidence>
<keyword evidence="3 11" id="KW-0285">Flavoprotein</keyword>
<dbReference type="CDD" id="cd02801">
    <property type="entry name" value="DUS_like_FMN"/>
    <property type="match status" value="1"/>
</dbReference>
<dbReference type="KEGG" id="mro:MROS_2760"/>
<keyword evidence="5 11" id="KW-0819">tRNA processing</keyword>
<dbReference type="InterPro" id="IPR001269">
    <property type="entry name" value="DUS_fam"/>
</dbReference>
<dbReference type="SUPFAM" id="SSF51395">
    <property type="entry name" value="FMN-linked oxidoreductases"/>
    <property type="match status" value="1"/>
</dbReference>
<keyword evidence="7" id="KW-0694">RNA-binding</keyword>
<dbReference type="InterPro" id="IPR024036">
    <property type="entry name" value="tRNA-dHydroUridine_Synthase_C"/>
</dbReference>
<evidence type="ECO:0000256" key="6">
    <source>
        <dbReference type="ARBA" id="ARBA00022857"/>
    </source>
</evidence>
<dbReference type="GO" id="GO:0050660">
    <property type="term" value="F:flavin adenine dinucleotide binding"/>
    <property type="evidence" value="ECO:0007669"/>
    <property type="project" value="InterPro"/>
</dbReference>
<dbReference type="EMBL" id="CP003557">
    <property type="protein sequence ID" value="AFN75990.1"/>
    <property type="molecule type" value="Genomic_DNA"/>
</dbReference>
<comment type="function">
    <text evidence="1 11">Catalyzes the synthesis of 5,6-dihydrouridine (D), a modified base found in the D-loop of most tRNAs, via the reduction of the C5-C6 double bond in target uridines.</text>
</comment>
<comment type="catalytic activity">
    <reaction evidence="9">
        <text>a 5,6-dihydrouridine in tRNA + NADP(+) = a uridine in tRNA + NADPH + H(+)</text>
        <dbReference type="Rhea" id="RHEA:23624"/>
        <dbReference type="Rhea" id="RHEA-COMP:13339"/>
        <dbReference type="Rhea" id="RHEA-COMP:13887"/>
        <dbReference type="ChEBI" id="CHEBI:15378"/>
        <dbReference type="ChEBI" id="CHEBI:57783"/>
        <dbReference type="ChEBI" id="CHEBI:58349"/>
        <dbReference type="ChEBI" id="CHEBI:65315"/>
        <dbReference type="ChEBI" id="CHEBI:74443"/>
    </reaction>
</comment>
<evidence type="ECO:0000256" key="3">
    <source>
        <dbReference type="ARBA" id="ARBA00022630"/>
    </source>
</evidence>
<keyword evidence="13" id="KW-0547">Nucleotide-binding</keyword>
<dbReference type="Gene3D" id="1.10.1200.80">
    <property type="entry name" value="Putative flavin oxidoreducatase, domain 2"/>
    <property type="match status" value="1"/>
</dbReference>
<evidence type="ECO:0000256" key="13">
    <source>
        <dbReference type="PIRSR" id="PIRSR006621-2"/>
    </source>
</evidence>
<dbReference type="InterPro" id="IPR004652">
    <property type="entry name" value="DusB-like"/>
</dbReference>
<accession>I6ZA26</accession>
<dbReference type="PANTHER" id="PTHR45846">
    <property type="entry name" value="TRNA-DIHYDROURIDINE(47) SYNTHASE [NAD(P)(+)]-LIKE"/>
    <property type="match status" value="1"/>
</dbReference>
<dbReference type="Proteomes" id="UP000009011">
    <property type="component" value="Chromosome"/>
</dbReference>
<evidence type="ECO:0000256" key="7">
    <source>
        <dbReference type="ARBA" id="ARBA00022884"/>
    </source>
</evidence>
<dbReference type="PANTHER" id="PTHR45846:SF1">
    <property type="entry name" value="TRNA-DIHYDROURIDINE(47) SYNTHASE [NAD(P)(+)]-LIKE"/>
    <property type="match status" value="1"/>
</dbReference>
<feature type="domain" description="DUS-like FMN-binding" evidence="14">
    <location>
        <begin position="14"/>
        <end position="307"/>
    </location>
</feature>
<dbReference type="RefSeq" id="WP_014857420.1">
    <property type="nucleotide sequence ID" value="NC_018178.1"/>
</dbReference>
<reference evidence="15 16" key="1">
    <citation type="journal article" date="2013" name="PLoS ONE">
        <title>Genomic analysis of Melioribacter roseus, facultatively anaerobic organotrophic bacterium representing a novel deep lineage within Bacteriodetes/Chlorobi group.</title>
        <authorList>
            <person name="Kadnikov V.V."/>
            <person name="Mardanov A.V."/>
            <person name="Podosokorskaya O.A."/>
            <person name="Gavrilov S.N."/>
            <person name="Kublanov I.V."/>
            <person name="Beletsky A.V."/>
            <person name="Bonch-Osmolovskaya E.A."/>
            <person name="Ravin N.V."/>
        </authorList>
    </citation>
    <scope>NUCLEOTIDE SEQUENCE [LARGE SCALE GENOMIC DNA]</scope>
    <source>
        <strain evidence="16">JCM 17771 / P3M-2</strain>
    </source>
</reference>
<dbReference type="STRING" id="1191523.MROS_2760"/>
<dbReference type="AlphaFoldDB" id="I6ZA26"/>
<sequence length="331" mass="37484">MLKIGNIELNKPLLLAPMEDVTDIAFRKLCKELGADIVYTEFINSDGLVRSNKKTHRKMEITEQERPVGIQIYGGNLEPMIESAKIVEGLNPDIIDINAGCWVKKVANRGAGAGLLKNPEFMGTMVKEIVKNVKLPVTVKTRIGWDETTINIQEVAKRLEEAGAAALTIHCRTRSQGHSGEPDWSWIDRVKEVVSIPVILNGGIFSAEDVKRAFETSAADGVMIARGAIERPWIFREAKELLEYGEIKFEDTPEKRFEIALRHLKYSIELKNDERTAIIPFRKFWSGYLKGLKNSSKVKQEMMKYTEYAPIEDLLMRYLEELNATESQLSN</sequence>
<evidence type="ECO:0000256" key="8">
    <source>
        <dbReference type="ARBA" id="ARBA00023002"/>
    </source>
</evidence>
<name>I6ZA26_MELRP</name>
<dbReference type="NCBIfam" id="TIGR00737">
    <property type="entry name" value="nifR3_yhdG"/>
    <property type="match status" value="1"/>
</dbReference>
<feature type="active site" description="Proton donor" evidence="12">
    <location>
        <position position="101"/>
    </location>
</feature>
<dbReference type="Gene3D" id="3.20.20.70">
    <property type="entry name" value="Aldolase class I"/>
    <property type="match status" value="1"/>
</dbReference>
<organism evidence="15 16">
    <name type="scientific">Melioribacter roseus (strain DSM 23840 / JCM 17771 / VKM B-2668 / P3M-2)</name>
    <dbReference type="NCBI Taxonomy" id="1191523"/>
    <lineage>
        <taxon>Bacteria</taxon>
        <taxon>Pseudomonadati</taxon>
        <taxon>Ignavibacteriota</taxon>
        <taxon>Ignavibacteria</taxon>
        <taxon>Ignavibacteriales</taxon>
        <taxon>Melioribacteraceae</taxon>
        <taxon>Melioribacter</taxon>
    </lineage>
</organism>
<keyword evidence="8 11" id="KW-0560">Oxidoreductase</keyword>